<accession>A0A2K8SEF2</accession>
<evidence type="ECO:0000256" key="12">
    <source>
        <dbReference type="HAMAP-Rule" id="MF_00974"/>
    </source>
</evidence>
<dbReference type="OrthoDB" id="9803773at2"/>
<dbReference type="HAMAP" id="MF_00974">
    <property type="entry name" value="DNA_primase_DnaG"/>
    <property type="match status" value="1"/>
</dbReference>
<feature type="zinc finger region" description="CHC2-type" evidence="12 14">
    <location>
        <begin position="38"/>
        <end position="62"/>
    </location>
</feature>
<dbReference type="PANTHER" id="PTHR30313:SF2">
    <property type="entry name" value="DNA PRIMASE"/>
    <property type="match status" value="1"/>
</dbReference>
<dbReference type="EMBL" id="CP025057">
    <property type="protein sequence ID" value="AUB31826.1"/>
    <property type="molecule type" value="Genomic_DNA"/>
</dbReference>
<reference evidence="16 17" key="1">
    <citation type="submission" date="2017-12" db="EMBL/GenBank/DDBJ databases">
        <title>Complete genome sequence of Spiroplasma floricola 23-6 (ATCC 29989).</title>
        <authorList>
            <person name="Tsai Y.-M."/>
            <person name="Wu P.-S."/>
            <person name="Lo W.-S."/>
            <person name="Kuo C.-H."/>
        </authorList>
    </citation>
    <scope>NUCLEOTIDE SEQUENCE [LARGE SCALE GENOMIC DNA]</scope>
    <source>
        <strain evidence="16 17">23-6</strain>
    </source>
</reference>
<dbReference type="EC" id="2.7.7.101" evidence="12"/>
<comment type="similarity">
    <text evidence="12 13">Belongs to the DnaG primase family.</text>
</comment>
<dbReference type="Gene3D" id="3.40.1360.10">
    <property type="match status" value="1"/>
</dbReference>
<dbReference type="SMART" id="SM00493">
    <property type="entry name" value="TOPRIM"/>
    <property type="match status" value="1"/>
</dbReference>
<dbReference type="PROSITE" id="PS50880">
    <property type="entry name" value="TOPRIM"/>
    <property type="match status" value="1"/>
</dbReference>
<dbReference type="GO" id="GO:0006269">
    <property type="term" value="P:DNA replication, synthesis of primer"/>
    <property type="evidence" value="ECO:0007669"/>
    <property type="project" value="UniProtKB-UniRule"/>
</dbReference>
<dbReference type="InterPro" id="IPR034151">
    <property type="entry name" value="TOPRIM_DnaG_bac"/>
</dbReference>
<keyword evidence="17" id="KW-1185">Reference proteome</keyword>
<dbReference type="SUPFAM" id="SSF56731">
    <property type="entry name" value="DNA primase core"/>
    <property type="match status" value="1"/>
</dbReference>
<dbReference type="GO" id="GO:1990077">
    <property type="term" value="C:primosome complex"/>
    <property type="evidence" value="ECO:0007669"/>
    <property type="project" value="UniProtKB-KW"/>
</dbReference>
<dbReference type="SUPFAM" id="SSF57783">
    <property type="entry name" value="Zinc beta-ribbon"/>
    <property type="match status" value="1"/>
</dbReference>
<evidence type="ECO:0000256" key="5">
    <source>
        <dbReference type="ARBA" id="ARBA00022705"/>
    </source>
</evidence>
<dbReference type="AlphaFoldDB" id="A0A2K8SEF2"/>
<evidence type="ECO:0000259" key="15">
    <source>
        <dbReference type="PROSITE" id="PS50880"/>
    </source>
</evidence>
<evidence type="ECO:0000256" key="3">
    <source>
        <dbReference type="ARBA" id="ARBA00022679"/>
    </source>
</evidence>
<dbReference type="PANTHER" id="PTHR30313">
    <property type="entry name" value="DNA PRIMASE"/>
    <property type="match status" value="1"/>
</dbReference>
<dbReference type="PIRSF" id="PIRSF002811">
    <property type="entry name" value="DnaG"/>
    <property type="match status" value="1"/>
</dbReference>
<evidence type="ECO:0000256" key="8">
    <source>
        <dbReference type="ARBA" id="ARBA00022833"/>
    </source>
</evidence>
<evidence type="ECO:0000256" key="1">
    <source>
        <dbReference type="ARBA" id="ARBA00022478"/>
    </source>
</evidence>
<evidence type="ECO:0000313" key="16">
    <source>
        <dbReference type="EMBL" id="AUB31826.1"/>
    </source>
</evidence>
<name>A0A2K8SEF2_9MOLU</name>
<proteinExistence type="inferred from homology"/>
<dbReference type="KEGG" id="sfz:SFLOR_v1c07780"/>
<keyword evidence="1 12" id="KW-0240">DNA-directed RNA polymerase</keyword>
<evidence type="ECO:0000256" key="9">
    <source>
        <dbReference type="ARBA" id="ARBA00022842"/>
    </source>
</evidence>
<keyword evidence="3 12" id="KW-0808">Transferase</keyword>
<dbReference type="Pfam" id="PF08275">
    <property type="entry name" value="DNAG_N"/>
    <property type="match status" value="1"/>
</dbReference>
<evidence type="ECO:0000256" key="2">
    <source>
        <dbReference type="ARBA" id="ARBA00022515"/>
    </source>
</evidence>
<evidence type="ECO:0000256" key="4">
    <source>
        <dbReference type="ARBA" id="ARBA00022695"/>
    </source>
</evidence>
<comment type="subunit">
    <text evidence="12">Monomer. Interacts with DnaB.</text>
</comment>
<keyword evidence="5 12" id="KW-0235">DNA replication</keyword>
<evidence type="ECO:0000256" key="11">
    <source>
        <dbReference type="ARBA" id="ARBA00023163"/>
    </source>
</evidence>
<gene>
    <name evidence="12 16" type="primary">dnaG</name>
    <name evidence="16" type="ORF">SFLOR_v1c07780</name>
</gene>
<feature type="domain" description="Toprim" evidence="15">
    <location>
        <begin position="256"/>
        <end position="337"/>
    </location>
</feature>
<dbReference type="Gene3D" id="3.90.980.10">
    <property type="entry name" value="DNA primase, catalytic core, N-terminal domain"/>
    <property type="match status" value="1"/>
</dbReference>
<dbReference type="SMART" id="SM00400">
    <property type="entry name" value="ZnF_CHCC"/>
    <property type="match status" value="1"/>
</dbReference>
<comment type="catalytic activity">
    <reaction evidence="12">
        <text>ssDNA + n NTP = ssDNA/pppN(pN)n-1 hybrid + (n-1) diphosphate.</text>
        <dbReference type="EC" id="2.7.7.101"/>
    </reaction>
</comment>
<dbReference type="RefSeq" id="WP_100916789.1">
    <property type="nucleotide sequence ID" value="NZ_CP025057.1"/>
</dbReference>
<sequence>MSISQQQIDLVLNKANIVDVIGKYIDLQKKGRNYVSVCPFHDDSDPSLNVSPDKKIFKCFVCGTGGNLITFVQEFNNITFFKALSLIAKDLNIKIEGLKDFDDKPKYNSKESILFDINKAAADFFNGLLISSLSAKARNYLKERRITNTEIKRFKIGFCPNKVKLYDYLIKLGFSQENIFESQIVYKNGIDYNCAFENRLIFPITDEDGNIIGFSGRVIDANESPKYKNSSENLIFKKSQLAYNFDCAKKEARIKNEIIILEGFMDVISLESIDIKNTVAIMGTSLSDYHIRLFSRVAKRYKLFLDGDKAGVNAALKISQFLLEKKIDVTVIENNTGKDPDELVKLGEKNLINQMIENSIHPANFASRYFSKDLDIKNSIKVSEFINKVISILKYESNESIIDSAILNLSEITKLERNTIRNTFNQEKEKIKPSLTKVDKNNLNNQYENNFINNEDYINRMMNSYVDEETSNFEIPEYAYDTIKKDKIEQTKYKIIDSKSSKNFAEAALIWNLLEDDSLKDELLKKINIIESVGVKKILNFIINQYRENKYFGHNWEQIANDLKELGSKYCEYIYEIKNRHFSSLQKTLSQKGIQDCFDAIELYNIEDEIKTYNEKMHLAKDPELKIQFAEHIEQLLKDRNKIYEKRRKI</sequence>
<dbReference type="InterPro" id="IPR006171">
    <property type="entry name" value="TOPRIM_dom"/>
</dbReference>
<dbReference type="InterPro" id="IPR013264">
    <property type="entry name" value="DNAG_N"/>
</dbReference>
<keyword evidence="11 12" id="KW-0804">Transcription</keyword>
<evidence type="ECO:0000256" key="14">
    <source>
        <dbReference type="PIRSR" id="PIRSR002811-1"/>
    </source>
</evidence>
<dbReference type="NCBIfam" id="TIGR01391">
    <property type="entry name" value="dnaG"/>
    <property type="match status" value="1"/>
</dbReference>
<evidence type="ECO:0000256" key="13">
    <source>
        <dbReference type="PIRNR" id="PIRNR002811"/>
    </source>
</evidence>
<dbReference type="InterPro" id="IPR002694">
    <property type="entry name" value="Znf_CHC2"/>
</dbReference>
<organism evidence="16 17">
    <name type="scientific">Spiroplasma floricola 23-6</name>
    <dbReference type="NCBI Taxonomy" id="1336749"/>
    <lineage>
        <taxon>Bacteria</taxon>
        <taxon>Bacillati</taxon>
        <taxon>Mycoplasmatota</taxon>
        <taxon>Mollicutes</taxon>
        <taxon>Entomoplasmatales</taxon>
        <taxon>Spiroplasmataceae</taxon>
        <taxon>Spiroplasma</taxon>
    </lineage>
</organism>
<keyword evidence="8 12" id="KW-0862">Zinc</keyword>
<comment type="domain">
    <text evidence="12">Contains an N-terminal zinc-binding domain, a central core domain that contains the primase activity, and a C-terminal DnaB-binding domain.</text>
</comment>
<dbReference type="FunFam" id="3.90.580.10:FF:000001">
    <property type="entry name" value="DNA primase"/>
    <property type="match status" value="1"/>
</dbReference>
<keyword evidence="10 12" id="KW-0238">DNA-binding</keyword>
<keyword evidence="9" id="KW-0460">Magnesium</keyword>
<dbReference type="InterPro" id="IPR050219">
    <property type="entry name" value="DnaG_primase"/>
</dbReference>
<evidence type="ECO:0000256" key="6">
    <source>
        <dbReference type="ARBA" id="ARBA00022723"/>
    </source>
</evidence>
<evidence type="ECO:0000313" key="17">
    <source>
        <dbReference type="Proteomes" id="UP000231823"/>
    </source>
</evidence>
<dbReference type="InterPro" id="IPR037068">
    <property type="entry name" value="DNA_primase_core_N_sf"/>
</dbReference>
<dbReference type="GO" id="GO:0003677">
    <property type="term" value="F:DNA binding"/>
    <property type="evidence" value="ECO:0007669"/>
    <property type="project" value="UniProtKB-KW"/>
</dbReference>
<keyword evidence="6 12" id="KW-0479">Metal-binding</keyword>
<dbReference type="GO" id="GO:0008270">
    <property type="term" value="F:zinc ion binding"/>
    <property type="evidence" value="ECO:0007669"/>
    <property type="project" value="UniProtKB-UniRule"/>
</dbReference>
<dbReference type="Gene3D" id="3.90.580.10">
    <property type="entry name" value="Zinc finger, CHC2-type domain"/>
    <property type="match status" value="1"/>
</dbReference>
<keyword evidence="4 12" id="KW-0548">Nucleotidyltransferase</keyword>
<dbReference type="InterPro" id="IPR036977">
    <property type="entry name" value="DNA_primase_Znf_CHC2"/>
</dbReference>
<keyword evidence="7 12" id="KW-0863">Zinc-finger</keyword>
<dbReference type="GO" id="GO:0000428">
    <property type="term" value="C:DNA-directed RNA polymerase complex"/>
    <property type="evidence" value="ECO:0007669"/>
    <property type="project" value="UniProtKB-KW"/>
</dbReference>
<dbReference type="GO" id="GO:0005737">
    <property type="term" value="C:cytoplasm"/>
    <property type="evidence" value="ECO:0007669"/>
    <property type="project" value="TreeGrafter"/>
</dbReference>
<dbReference type="InterPro" id="IPR006295">
    <property type="entry name" value="DNA_primase_DnaG"/>
</dbReference>
<evidence type="ECO:0000256" key="7">
    <source>
        <dbReference type="ARBA" id="ARBA00022771"/>
    </source>
</evidence>
<evidence type="ECO:0000256" key="10">
    <source>
        <dbReference type="ARBA" id="ARBA00023125"/>
    </source>
</evidence>
<comment type="function">
    <text evidence="12 13">RNA polymerase that catalyzes the synthesis of short RNA molecules used as primers for DNA polymerase during DNA replication.</text>
</comment>
<dbReference type="InterPro" id="IPR030846">
    <property type="entry name" value="DnaG_bac"/>
</dbReference>
<protein>
    <recommendedName>
        <fullName evidence="12 13">DNA primase</fullName>
        <ecNumber evidence="12">2.7.7.101</ecNumber>
    </recommendedName>
</protein>
<dbReference type="GO" id="GO:0003899">
    <property type="term" value="F:DNA-directed RNA polymerase activity"/>
    <property type="evidence" value="ECO:0007669"/>
    <property type="project" value="UniProtKB-UniRule"/>
</dbReference>
<dbReference type="Pfam" id="PF13155">
    <property type="entry name" value="Toprim_2"/>
    <property type="match status" value="1"/>
</dbReference>
<comment type="cofactor">
    <cofactor evidence="12 13 14">
        <name>Zn(2+)</name>
        <dbReference type="ChEBI" id="CHEBI:29105"/>
    </cofactor>
    <text evidence="12 13 14">Binds 1 zinc ion per monomer.</text>
</comment>
<dbReference type="Proteomes" id="UP000231823">
    <property type="component" value="Chromosome"/>
</dbReference>
<dbReference type="CDD" id="cd03364">
    <property type="entry name" value="TOPRIM_DnaG_primases"/>
    <property type="match status" value="1"/>
</dbReference>
<dbReference type="Pfam" id="PF01807">
    <property type="entry name" value="Zn_ribbon_DnaG"/>
    <property type="match status" value="1"/>
</dbReference>
<keyword evidence="2 12" id="KW-0639">Primosome</keyword>